<dbReference type="Proteomes" id="UP000663866">
    <property type="component" value="Unassembled WGS sequence"/>
</dbReference>
<dbReference type="EMBL" id="CAJOBG010109963">
    <property type="protein sequence ID" value="CAF4736881.1"/>
    <property type="molecule type" value="Genomic_DNA"/>
</dbReference>
<name>A0A821KK59_9BILA</name>
<feature type="non-terminal residue" evidence="2">
    <location>
        <position position="72"/>
    </location>
</feature>
<gene>
    <name evidence="2" type="ORF">OVN521_LOCUS49662</name>
</gene>
<dbReference type="AlphaFoldDB" id="A0A821KK59"/>
<feature type="region of interest" description="Disordered" evidence="1">
    <location>
        <begin position="1"/>
        <end position="72"/>
    </location>
</feature>
<evidence type="ECO:0000313" key="3">
    <source>
        <dbReference type="Proteomes" id="UP000663866"/>
    </source>
</evidence>
<sequence length="72" mass="8160">NALNNGDEPWELEDSGEGNLNTLHHNIKKTFDSYDNVPLDSPTVARTLPPKLENTYHGESSDEDENENENYD</sequence>
<feature type="compositionally biased region" description="Acidic residues" evidence="1">
    <location>
        <begin position="61"/>
        <end position="72"/>
    </location>
</feature>
<feature type="non-terminal residue" evidence="2">
    <location>
        <position position="1"/>
    </location>
</feature>
<protein>
    <submittedName>
        <fullName evidence="2">Uncharacterized protein</fullName>
    </submittedName>
</protein>
<accession>A0A821KK59</accession>
<proteinExistence type="predicted"/>
<organism evidence="2 3">
    <name type="scientific">Rotaria magnacalcarata</name>
    <dbReference type="NCBI Taxonomy" id="392030"/>
    <lineage>
        <taxon>Eukaryota</taxon>
        <taxon>Metazoa</taxon>
        <taxon>Spiralia</taxon>
        <taxon>Gnathifera</taxon>
        <taxon>Rotifera</taxon>
        <taxon>Eurotatoria</taxon>
        <taxon>Bdelloidea</taxon>
        <taxon>Philodinida</taxon>
        <taxon>Philodinidae</taxon>
        <taxon>Rotaria</taxon>
    </lineage>
</organism>
<evidence type="ECO:0000313" key="2">
    <source>
        <dbReference type="EMBL" id="CAF4736881.1"/>
    </source>
</evidence>
<reference evidence="2" key="1">
    <citation type="submission" date="2021-02" db="EMBL/GenBank/DDBJ databases">
        <authorList>
            <person name="Nowell W R."/>
        </authorList>
    </citation>
    <scope>NUCLEOTIDE SEQUENCE</scope>
</reference>
<keyword evidence="3" id="KW-1185">Reference proteome</keyword>
<comment type="caution">
    <text evidence="2">The sequence shown here is derived from an EMBL/GenBank/DDBJ whole genome shotgun (WGS) entry which is preliminary data.</text>
</comment>
<evidence type="ECO:0000256" key="1">
    <source>
        <dbReference type="SAM" id="MobiDB-lite"/>
    </source>
</evidence>